<keyword evidence="8" id="KW-0808">Transferase</keyword>
<dbReference type="CDD" id="cd07377">
    <property type="entry name" value="WHTH_GntR"/>
    <property type="match status" value="1"/>
</dbReference>
<keyword evidence="8" id="KW-0032">Aminotransferase</keyword>
<evidence type="ECO:0000313" key="9">
    <source>
        <dbReference type="Proteomes" id="UP001501727"/>
    </source>
</evidence>
<evidence type="ECO:0000256" key="6">
    <source>
        <dbReference type="SAM" id="MobiDB-lite"/>
    </source>
</evidence>
<dbReference type="SUPFAM" id="SSF46785">
    <property type="entry name" value="Winged helix' DNA-binding domain"/>
    <property type="match status" value="1"/>
</dbReference>
<dbReference type="PANTHER" id="PTHR46577:SF1">
    <property type="entry name" value="HTH-TYPE TRANSCRIPTIONAL REGULATORY PROTEIN GABR"/>
    <property type="match status" value="1"/>
</dbReference>
<keyword evidence="4" id="KW-0238">DNA-binding</keyword>
<dbReference type="PANTHER" id="PTHR46577">
    <property type="entry name" value="HTH-TYPE TRANSCRIPTIONAL REGULATORY PROTEIN GABR"/>
    <property type="match status" value="1"/>
</dbReference>
<feature type="region of interest" description="Disordered" evidence="6">
    <location>
        <begin position="482"/>
        <end position="507"/>
    </location>
</feature>
<dbReference type="InterPro" id="IPR051446">
    <property type="entry name" value="HTH_trans_reg/aminotransferase"/>
</dbReference>
<dbReference type="PRINTS" id="PR00035">
    <property type="entry name" value="HTHGNTR"/>
</dbReference>
<dbReference type="Gene3D" id="1.10.10.10">
    <property type="entry name" value="Winged helix-like DNA-binding domain superfamily/Winged helix DNA-binding domain"/>
    <property type="match status" value="1"/>
</dbReference>
<comment type="caution">
    <text evidence="8">The sequence shown here is derived from an EMBL/GenBank/DDBJ whole genome shotgun (WGS) entry which is preliminary data.</text>
</comment>
<dbReference type="InterPro" id="IPR036388">
    <property type="entry name" value="WH-like_DNA-bd_sf"/>
</dbReference>
<dbReference type="InterPro" id="IPR004839">
    <property type="entry name" value="Aminotransferase_I/II_large"/>
</dbReference>
<evidence type="ECO:0000313" key="8">
    <source>
        <dbReference type="EMBL" id="GAA3917099.1"/>
    </source>
</evidence>
<dbReference type="Gene3D" id="3.40.640.10">
    <property type="entry name" value="Type I PLP-dependent aspartate aminotransferase-like (Major domain)"/>
    <property type="match status" value="1"/>
</dbReference>
<dbReference type="SMART" id="SM00345">
    <property type="entry name" value="HTH_GNTR"/>
    <property type="match status" value="1"/>
</dbReference>
<evidence type="ECO:0000256" key="2">
    <source>
        <dbReference type="ARBA" id="ARBA00022898"/>
    </source>
</evidence>
<dbReference type="Pfam" id="PF00155">
    <property type="entry name" value="Aminotran_1_2"/>
    <property type="match status" value="1"/>
</dbReference>
<protein>
    <submittedName>
        <fullName evidence="8">PLP-dependent aminotransferase family protein</fullName>
    </submittedName>
</protein>
<evidence type="ECO:0000256" key="3">
    <source>
        <dbReference type="ARBA" id="ARBA00023015"/>
    </source>
</evidence>
<accession>A0ABP7M8U7</accession>
<sequence length="507" mass="55720">MHLQLDGNGPLHAQLTRALKAAMRSGLVAGSRLPATRQLARELGMSRNTVMAAYEQLRAEGFIEGRVGSGSYIAASLPRARPPAQPVEGSIAPQSAFARRMRECHQGFGGVVAEGVLHAFQCGEPMTNPMLTTVWARELSRAAQYTAPGYAPIRGLPALREATCDYLARRRGVHARPEDVLIVAGTQQAIALIADVLVDPGDLVAIEEPHYPAIRKVLQSHGARMHTTTVDHEGLVCAALPEGGAKLVCVTPSHQFPTGAVMSLQRRMELLDYASRHDAWIFEDDYDGEFRYDGKPLAALRSLDDHNRVIYVGTFSKAVSPTIRLGYLIMPPQLQRDFTSAKWMSDFSSPGVEQAALAQFIDNGGFERHLRRSAQVLKERRRVLIDGLRACGRGRLLIEDSRAGMHFVVWFPGRSDAEVATLVEHARRARLGLYSIAPLYLRPCGRAGLVMGYGGMSVAEIEQALVLFERCLDEIFPVSAKPLPRRPAQRPTRRSRHGRSRASSGSR</sequence>
<keyword evidence="9" id="KW-1185">Reference proteome</keyword>
<dbReference type="InterPro" id="IPR036390">
    <property type="entry name" value="WH_DNA-bd_sf"/>
</dbReference>
<feature type="compositionally biased region" description="Basic residues" evidence="6">
    <location>
        <begin position="483"/>
        <end position="500"/>
    </location>
</feature>
<keyword evidence="3" id="KW-0805">Transcription regulation</keyword>
<keyword evidence="5" id="KW-0804">Transcription</keyword>
<dbReference type="Pfam" id="PF00392">
    <property type="entry name" value="GntR"/>
    <property type="match status" value="1"/>
</dbReference>
<dbReference type="EMBL" id="BAAAZU010000003">
    <property type="protein sequence ID" value="GAA3917099.1"/>
    <property type="molecule type" value="Genomic_DNA"/>
</dbReference>
<name>A0ABP7M8U7_9GAMM</name>
<dbReference type="RefSeq" id="WP_344758636.1">
    <property type="nucleotide sequence ID" value="NZ_BAAAZU010000003.1"/>
</dbReference>
<evidence type="ECO:0000256" key="5">
    <source>
        <dbReference type="ARBA" id="ARBA00023163"/>
    </source>
</evidence>
<gene>
    <name evidence="8" type="ORF">GCM10022229_08030</name>
</gene>
<dbReference type="InterPro" id="IPR015424">
    <property type="entry name" value="PyrdxlP-dep_Trfase"/>
</dbReference>
<dbReference type="SUPFAM" id="SSF53383">
    <property type="entry name" value="PLP-dependent transferases"/>
    <property type="match status" value="1"/>
</dbReference>
<dbReference type="GO" id="GO:0008483">
    <property type="term" value="F:transaminase activity"/>
    <property type="evidence" value="ECO:0007669"/>
    <property type="project" value="UniProtKB-KW"/>
</dbReference>
<proteinExistence type="inferred from homology"/>
<dbReference type="PROSITE" id="PS50949">
    <property type="entry name" value="HTH_GNTR"/>
    <property type="match status" value="1"/>
</dbReference>
<dbReference type="Proteomes" id="UP001501727">
    <property type="component" value="Unassembled WGS sequence"/>
</dbReference>
<dbReference type="CDD" id="cd00609">
    <property type="entry name" value="AAT_like"/>
    <property type="match status" value="1"/>
</dbReference>
<reference evidence="9" key="1">
    <citation type="journal article" date="2019" name="Int. J. Syst. Evol. Microbiol.">
        <title>The Global Catalogue of Microorganisms (GCM) 10K type strain sequencing project: providing services to taxonomists for standard genome sequencing and annotation.</title>
        <authorList>
            <consortium name="The Broad Institute Genomics Platform"/>
            <consortium name="The Broad Institute Genome Sequencing Center for Infectious Disease"/>
            <person name="Wu L."/>
            <person name="Ma J."/>
        </authorList>
    </citation>
    <scope>NUCLEOTIDE SEQUENCE [LARGE SCALE GENOMIC DNA]</scope>
    <source>
        <strain evidence="9">JCM 16916</strain>
    </source>
</reference>
<evidence type="ECO:0000256" key="1">
    <source>
        <dbReference type="ARBA" id="ARBA00005384"/>
    </source>
</evidence>
<evidence type="ECO:0000259" key="7">
    <source>
        <dbReference type="PROSITE" id="PS50949"/>
    </source>
</evidence>
<dbReference type="InterPro" id="IPR000524">
    <property type="entry name" value="Tscrpt_reg_HTH_GntR"/>
</dbReference>
<feature type="domain" description="HTH gntR-type" evidence="7">
    <location>
        <begin position="9"/>
        <end position="76"/>
    </location>
</feature>
<organism evidence="8 9">
    <name type="scientific">Luteimonas lutimaris</name>
    <dbReference type="NCBI Taxonomy" id="698645"/>
    <lineage>
        <taxon>Bacteria</taxon>
        <taxon>Pseudomonadati</taxon>
        <taxon>Pseudomonadota</taxon>
        <taxon>Gammaproteobacteria</taxon>
        <taxon>Lysobacterales</taxon>
        <taxon>Lysobacteraceae</taxon>
        <taxon>Luteimonas</taxon>
    </lineage>
</organism>
<keyword evidence="2" id="KW-0663">Pyridoxal phosphate</keyword>
<evidence type="ECO:0000256" key="4">
    <source>
        <dbReference type="ARBA" id="ARBA00023125"/>
    </source>
</evidence>
<comment type="similarity">
    <text evidence="1">In the C-terminal section; belongs to the class-I pyridoxal-phosphate-dependent aminotransferase family.</text>
</comment>
<dbReference type="InterPro" id="IPR015421">
    <property type="entry name" value="PyrdxlP-dep_Trfase_major"/>
</dbReference>